<accession>A0ABZ1ES86</accession>
<dbReference type="EMBL" id="CP109083">
    <property type="protein sequence ID" value="WSB06874.1"/>
    <property type="molecule type" value="Genomic_DNA"/>
</dbReference>
<evidence type="ECO:0000256" key="1">
    <source>
        <dbReference type="SAM" id="MobiDB-lite"/>
    </source>
</evidence>
<keyword evidence="3" id="KW-1185">Reference proteome</keyword>
<dbReference type="InterPro" id="IPR043519">
    <property type="entry name" value="NT_sf"/>
</dbReference>
<sequence length="278" mass="30110">MRDLPVAVKPLLARFTSDAGARVPLVALWAHGSLALGDYQPGRSDLDLVALVGTELDGAQQAELRAVHERLIADVPLAGSLHCTYVPQGDRSDTAQHHPTWAQGEWFERPVTPVSRRELALGAVVLHGPPPVGLLPGVSDQELAEFIRAELEDYWHPVTGNAKAGLWLQDIWVDLGMLTFARASVTLRDGQLITKREALDELGSMGAPTAVVDDIRRRRYGTDLLNSPSASAGFRARRAEQARQFVRAGITTLLAQHGNPPPGPAHASRLTRRTPPPA</sequence>
<protein>
    <recommendedName>
        <fullName evidence="4">Nucleotidyltransferase</fullName>
    </recommendedName>
</protein>
<evidence type="ECO:0000313" key="3">
    <source>
        <dbReference type="Proteomes" id="UP001356428"/>
    </source>
</evidence>
<proteinExistence type="predicted"/>
<reference evidence="2 3" key="1">
    <citation type="submission" date="2022-10" db="EMBL/GenBank/DDBJ databases">
        <title>The complete genomes of actinobacterial strains from the NBC collection.</title>
        <authorList>
            <person name="Joergensen T.S."/>
            <person name="Alvarez Arevalo M."/>
            <person name="Sterndorff E.B."/>
            <person name="Faurdal D."/>
            <person name="Vuksanovic O."/>
            <person name="Mourched A.-S."/>
            <person name="Charusanti P."/>
            <person name="Shaw S."/>
            <person name="Blin K."/>
            <person name="Weber T."/>
        </authorList>
    </citation>
    <scope>NUCLEOTIDE SEQUENCE [LARGE SCALE GENOMIC DNA]</scope>
    <source>
        <strain evidence="2 3">NBC 01792</strain>
    </source>
</reference>
<dbReference type="Proteomes" id="UP001356428">
    <property type="component" value="Chromosome"/>
</dbReference>
<dbReference type="SUPFAM" id="SSF81301">
    <property type="entry name" value="Nucleotidyltransferase"/>
    <property type="match status" value="1"/>
</dbReference>
<name>A0ABZ1ES86_9ACTN</name>
<feature type="region of interest" description="Disordered" evidence="1">
    <location>
        <begin position="254"/>
        <end position="278"/>
    </location>
</feature>
<evidence type="ECO:0000313" key="2">
    <source>
        <dbReference type="EMBL" id="WSB06874.1"/>
    </source>
</evidence>
<gene>
    <name evidence="2" type="ORF">OG849_06305</name>
</gene>
<evidence type="ECO:0008006" key="4">
    <source>
        <dbReference type="Google" id="ProtNLM"/>
    </source>
</evidence>
<dbReference type="RefSeq" id="WP_326706561.1">
    <property type="nucleotide sequence ID" value="NZ_CP109083.1"/>
</dbReference>
<organism evidence="2 3">
    <name type="scientific">Streptomyces cyaneofuscatus</name>
    <dbReference type="NCBI Taxonomy" id="66883"/>
    <lineage>
        <taxon>Bacteria</taxon>
        <taxon>Bacillati</taxon>
        <taxon>Actinomycetota</taxon>
        <taxon>Actinomycetes</taxon>
        <taxon>Kitasatosporales</taxon>
        <taxon>Streptomycetaceae</taxon>
        <taxon>Streptomyces</taxon>
    </lineage>
</organism>